<evidence type="ECO:0000313" key="1">
    <source>
        <dbReference type="EMBL" id="KAF2192153.1"/>
    </source>
</evidence>
<keyword evidence="2" id="KW-1185">Reference proteome</keyword>
<organism evidence="1 2">
    <name type="scientific">Zopfia rhizophila CBS 207.26</name>
    <dbReference type="NCBI Taxonomy" id="1314779"/>
    <lineage>
        <taxon>Eukaryota</taxon>
        <taxon>Fungi</taxon>
        <taxon>Dikarya</taxon>
        <taxon>Ascomycota</taxon>
        <taxon>Pezizomycotina</taxon>
        <taxon>Dothideomycetes</taxon>
        <taxon>Dothideomycetes incertae sedis</taxon>
        <taxon>Zopfiaceae</taxon>
        <taxon>Zopfia</taxon>
    </lineage>
</organism>
<dbReference type="Proteomes" id="UP000800200">
    <property type="component" value="Unassembled WGS sequence"/>
</dbReference>
<name>A0A6A6EM81_9PEZI</name>
<sequence length="194" mass="22520">LLPIPPELRNEIYSYLTMAENTSTTTLSPFKYKIYDKKQAKLSIYALSRAGTNLLALTEYQEAEEYKSFLAENSPFELRVSIVFKGRLGLRAYDDWAKMMNIQLDSLVKKYVWIRKVPIWNVKIFWEPNLDSLKGLEDGQFGEIVNGMLDLALRYQDKEVRENKGNVRVGVHLGEDAVLRNSVYHQKRYGLEAF</sequence>
<dbReference type="AlphaFoldDB" id="A0A6A6EM81"/>
<gene>
    <name evidence="1" type="ORF">K469DRAFT_483830</name>
</gene>
<accession>A0A6A6EM81</accession>
<protein>
    <submittedName>
        <fullName evidence="1">Uncharacterized protein</fullName>
    </submittedName>
</protein>
<feature type="non-terminal residue" evidence="1">
    <location>
        <position position="1"/>
    </location>
</feature>
<dbReference type="OrthoDB" id="3741380at2759"/>
<proteinExistence type="predicted"/>
<evidence type="ECO:0000313" key="2">
    <source>
        <dbReference type="Proteomes" id="UP000800200"/>
    </source>
</evidence>
<dbReference type="EMBL" id="ML994615">
    <property type="protein sequence ID" value="KAF2192153.1"/>
    <property type="molecule type" value="Genomic_DNA"/>
</dbReference>
<reference evidence="1" key="1">
    <citation type="journal article" date="2020" name="Stud. Mycol.">
        <title>101 Dothideomycetes genomes: a test case for predicting lifestyles and emergence of pathogens.</title>
        <authorList>
            <person name="Haridas S."/>
            <person name="Albert R."/>
            <person name="Binder M."/>
            <person name="Bloem J."/>
            <person name="Labutti K."/>
            <person name="Salamov A."/>
            <person name="Andreopoulos B."/>
            <person name="Baker S."/>
            <person name="Barry K."/>
            <person name="Bills G."/>
            <person name="Bluhm B."/>
            <person name="Cannon C."/>
            <person name="Castanera R."/>
            <person name="Culley D."/>
            <person name="Daum C."/>
            <person name="Ezra D."/>
            <person name="Gonzalez J."/>
            <person name="Henrissat B."/>
            <person name="Kuo A."/>
            <person name="Liang C."/>
            <person name="Lipzen A."/>
            <person name="Lutzoni F."/>
            <person name="Magnuson J."/>
            <person name="Mondo S."/>
            <person name="Nolan M."/>
            <person name="Ohm R."/>
            <person name="Pangilinan J."/>
            <person name="Park H.-J."/>
            <person name="Ramirez L."/>
            <person name="Alfaro M."/>
            <person name="Sun H."/>
            <person name="Tritt A."/>
            <person name="Yoshinaga Y."/>
            <person name="Zwiers L.-H."/>
            <person name="Turgeon B."/>
            <person name="Goodwin S."/>
            <person name="Spatafora J."/>
            <person name="Crous P."/>
            <person name="Grigoriev I."/>
        </authorList>
    </citation>
    <scope>NUCLEOTIDE SEQUENCE</scope>
    <source>
        <strain evidence="1">CBS 207.26</strain>
    </source>
</reference>
<feature type="non-terminal residue" evidence="1">
    <location>
        <position position="194"/>
    </location>
</feature>